<dbReference type="InParanoid" id="A0A2T3A8L6"/>
<keyword evidence="3" id="KW-1185">Reference proteome</keyword>
<accession>A0A2T3A8L6</accession>
<evidence type="ECO:0000313" key="2">
    <source>
        <dbReference type="EMBL" id="PSR85788.1"/>
    </source>
</evidence>
<name>A0A2T3A8L6_9PEZI</name>
<dbReference type="AlphaFoldDB" id="A0A2T3A8L6"/>
<feature type="compositionally biased region" description="Basic and acidic residues" evidence="1">
    <location>
        <begin position="1"/>
        <end position="11"/>
    </location>
</feature>
<evidence type="ECO:0000256" key="1">
    <source>
        <dbReference type="SAM" id="MobiDB-lite"/>
    </source>
</evidence>
<proteinExistence type="predicted"/>
<feature type="region of interest" description="Disordered" evidence="1">
    <location>
        <begin position="1"/>
        <end position="33"/>
    </location>
</feature>
<sequence>MVQRSKAEPGSKQRTASFGTSVLRTRTGKPPSHTNVQTLLYAVLCRAARAPPPLKASRFGEQHPAALDGGVEPPAFCLRGCDCVGRSGRQTATQEGSDGGRG</sequence>
<gene>
    <name evidence="2" type="ORF">BD289DRAFT_433384</name>
</gene>
<reference evidence="2 3" key="1">
    <citation type="journal article" date="2018" name="Mycol. Prog.">
        <title>Coniella lustricola, a new species from submerged detritus.</title>
        <authorList>
            <person name="Raudabaugh D.B."/>
            <person name="Iturriaga T."/>
            <person name="Carver A."/>
            <person name="Mondo S."/>
            <person name="Pangilinan J."/>
            <person name="Lipzen A."/>
            <person name="He G."/>
            <person name="Amirebrahimi M."/>
            <person name="Grigoriev I.V."/>
            <person name="Miller A.N."/>
        </authorList>
    </citation>
    <scope>NUCLEOTIDE SEQUENCE [LARGE SCALE GENOMIC DNA]</scope>
    <source>
        <strain evidence="2 3">B22-T-1</strain>
    </source>
</reference>
<dbReference type="Proteomes" id="UP000241462">
    <property type="component" value="Unassembled WGS sequence"/>
</dbReference>
<protein>
    <submittedName>
        <fullName evidence="2">Uncharacterized protein</fullName>
    </submittedName>
</protein>
<evidence type="ECO:0000313" key="3">
    <source>
        <dbReference type="Proteomes" id="UP000241462"/>
    </source>
</evidence>
<organism evidence="2 3">
    <name type="scientific">Coniella lustricola</name>
    <dbReference type="NCBI Taxonomy" id="2025994"/>
    <lineage>
        <taxon>Eukaryota</taxon>
        <taxon>Fungi</taxon>
        <taxon>Dikarya</taxon>
        <taxon>Ascomycota</taxon>
        <taxon>Pezizomycotina</taxon>
        <taxon>Sordariomycetes</taxon>
        <taxon>Sordariomycetidae</taxon>
        <taxon>Diaporthales</taxon>
        <taxon>Schizoparmaceae</taxon>
        <taxon>Coniella</taxon>
    </lineage>
</organism>
<feature type="compositionally biased region" description="Polar residues" evidence="1">
    <location>
        <begin position="12"/>
        <end position="24"/>
    </location>
</feature>
<dbReference type="EMBL" id="KZ678437">
    <property type="protein sequence ID" value="PSR85788.1"/>
    <property type="molecule type" value="Genomic_DNA"/>
</dbReference>